<keyword evidence="4" id="KW-1185">Reference proteome</keyword>
<accession>A0A7D7LUD7</accession>
<evidence type="ECO:0000313" key="4">
    <source>
        <dbReference type="Proteomes" id="UP000539710"/>
    </source>
</evidence>
<dbReference type="RefSeq" id="WP_181887461.1">
    <property type="nucleotide sequence ID" value="NZ_CP059472.1"/>
</dbReference>
<reference evidence="1" key="3">
    <citation type="submission" date="2020-07" db="EMBL/GenBank/DDBJ databases">
        <authorList>
            <person name="Yang C."/>
        </authorList>
    </citation>
    <scope>NUCLEOTIDE SEQUENCE</scope>
    <source>
        <strain evidence="1">Cx-624</strain>
    </source>
</reference>
<dbReference type="Proteomes" id="UP000539710">
    <property type="component" value="Unassembled WGS sequence"/>
</dbReference>
<evidence type="ECO:0000313" key="2">
    <source>
        <dbReference type="EMBL" id="QMS99115.1"/>
    </source>
</evidence>
<reference evidence="2 3" key="1">
    <citation type="submission" date="2020-07" db="EMBL/GenBank/DDBJ databases">
        <title>Chryseobacterium sp.cx-624.</title>
        <authorList>
            <person name="Yang C."/>
        </authorList>
    </citation>
    <scope>NUCLEOTIDE SEQUENCE [LARGE SCALE GENOMIC DNA]</scope>
    <source>
        <strain evidence="3">cx-624</strain>
        <strain evidence="2">Cx-624</strain>
    </source>
</reference>
<dbReference type="KEGG" id="cbau:H1R16_03665"/>
<gene>
    <name evidence="2" type="ORF">H1R16_03665</name>
    <name evidence="1" type="ORF">H2507_09255</name>
</gene>
<dbReference type="Proteomes" id="UP000515349">
    <property type="component" value="Chromosome"/>
</dbReference>
<dbReference type="AlphaFoldDB" id="A0A7D7LUD7"/>
<evidence type="ECO:0000313" key="1">
    <source>
        <dbReference type="EMBL" id="MBA5247355.1"/>
    </source>
</evidence>
<sequence>MKTVQIKATGFFEMLKLRDTPMWEIFSQMIDGEEKELIFLDDEEKVLFSYVLPDSLEKLNADREKFAQEYADKLSGMN</sequence>
<proteinExistence type="predicted"/>
<organism evidence="2 3">
    <name type="scientific">Marnyiella aurantia</name>
    <dbReference type="NCBI Taxonomy" id="2758037"/>
    <lineage>
        <taxon>Bacteria</taxon>
        <taxon>Pseudomonadati</taxon>
        <taxon>Bacteroidota</taxon>
        <taxon>Flavobacteriia</taxon>
        <taxon>Flavobacteriales</taxon>
        <taxon>Weeksellaceae</taxon>
        <taxon>Marnyiella</taxon>
    </lineage>
</organism>
<dbReference type="EMBL" id="CP059472">
    <property type="protein sequence ID" value="QMS99115.1"/>
    <property type="molecule type" value="Genomic_DNA"/>
</dbReference>
<dbReference type="EMBL" id="JACEUX010000003">
    <property type="protein sequence ID" value="MBA5247355.1"/>
    <property type="molecule type" value="Genomic_DNA"/>
</dbReference>
<protein>
    <submittedName>
        <fullName evidence="2">Uncharacterized protein</fullName>
    </submittedName>
</protein>
<reference evidence="4" key="2">
    <citation type="submission" date="2020-07" db="EMBL/GenBank/DDBJ databases">
        <title>Flavobacterium sp. xlx-214.</title>
        <authorList>
            <person name="Yang C."/>
        </authorList>
    </citation>
    <scope>NUCLEOTIDE SEQUENCE [LARGE SCALE GENOMIC DNA]</scope>
    <source>
        <strain evidence="4">CX-624</strain>
    </source>
</reference>
<evidence type="ECO:0000313" key="3">
    <source>
        <dbReference type="Proteomes" id="UP000515349"/>
    </source>
</evidence>
<name>A0A7D7LUD7_9FLAO</name>